<comment type="function">
    <text evidence="6">Catalyzes the transfer of a lysyl group from L-lysyl-tRNA(Lys) to membrane-bound phosphatidylglycerol (PG), which produces lysylphosphatidylglycerol (LPG), a major component of the bacterial membrane with a positive net charge. LPG synthesis contributes to bacterial virulence as it is involved in the resistance mechanism against cationic antimicrobial peptides (CAMP) produces by the host's immune system (defensins, cathelicidins) and by the competing microorganisms.</text>
</comment>
<keyword evidence="2" id="KW-1003">Cell membrane</keyword>
<evidence type="ECO:0000313" key="8">
    <source>
        <dbReference type="Proteomes" id="UP000727857"/>
    </source>
</evidence>
<keyword evidence="6" id="KW-0046">Antibiotic resistance</keyword>
<evidence type="ECO:0000256" key="5">
    <source>
        <dbReference type="ARBA" id="ARBA00023136"/>
    </source>
</evidence>
<dbReference type="NCBIfam" id="TIGR00374">
    <property type="entry name" value="flippase-like domain"/>
    <property type="match status" value="1"/>
</dbReference>
<name>A0A940DF72_9FIRM</name>
<gene>
    <name evidence="6" type="primary">mprF</name>
    <name evidence="7" type="ORF">IAB16_01670</name>
</gene>
<dbReference type="GO" id="GO:0005886">
    <property type="term" value="C:plasma membrane"/>
    <property type="evidence" value="ECO:0007669"/>
    <property type="project" value="UniProtKB-SubCell"/>
</dbReference>
<comment type="catalytic activity">
    <reaction evidence="6">
        <text>L-lysyl-tRNA(Lys) + a 1,2-diacyl-sn-glycero-3-phospho-(1'-sn-glycerol) = a 1,2-diacyl-sn-glycero-3-phospho-1'-(3'-O-L-lysyl)-sn-glycerol + tRNA(Lys)</text>
        <dbReference type="Rhea" id="RHEA:10668"/>
        <dbReference type="Rhea" id="RHEA-COMP:9696"/>
        <dbReference type="Rhea" id="RHEA-COMP:9697"/>
        <dbReference type="ChEBI" id="CHEBI:64716"/>
        <dbReference type="ChEBI" id="CHEBI:75792"/>
        <dbReference type="ChEBI" id="CHEBI:78442"/>
        <dbReference type="ChEBI" id="CHEBI:78529"/>
        <dbReference type="EC" id="2.3.2.3"/>
    </reaction>
</comment>
<keyword evidence="4 6" id="KW-1133">Transmembrane helix</keyword>
<comment type="caution">
    <text evidence="7">The sequence shown here is derived from an EMBL/GenBank/DDBJ whole genome shotgun (WGS) entry which is preliminary data.</text>
</comment>
<dbReference type="Pfam" id="PF03706">
    <property type="entry name" value="LPG_synthase_TM"/>
    <property type="match status" value="1"/>
</dbReference>
<dbReference type="GO" id="GO:0046677">
    <property type="term" value="P:response to antibiotic"/>
    <property type="evidence" value="ECO:0007669"/>
    <property type="project" value="UniProtKB-KW"/>
</dbReference>
<proteinExistence type="inferred from homology"/>
<feature type="transmembrane region" description="Helical" evidence="6">
    <location>
        <begin position="323"/>
        <end position="344"/>
    </location>
</feature>
<dbReference type="Proteomes" id="UP000727857">
    <property type="component" value="Unassembled WGS sequence"/>
</dbReference>
<evidence type="ECO:0000256" key="2">
    <source>
        <dbReference type="ARBA" id="ARBA00022475"/>
    </source>
</evidence>
<dbReference type="PANTHER" id="PTHR37693">
    <property type="entry name" value="PHOSPHATIDYLGLYCEROL LYSYLTRANSFERASE"/>
    <property type="match status" value="1"/>
</dbReference>
<dbReference type="AlphaFoldDB" id="A0A940DF72"/>
<organism evidence="7 8">
    <name type="scientific">Candidatus Stercoripulliclostridium pullicola</name>
    <dbReference type="NCBI Taxonomy" id="2840953"/>
    <lineage>
        <taxon>Bacteria</taxon>
        <taxon>Bacillati</taxon>
        <taxon>Bacillota</taxon>
        <taxon>Clostridia</taxon>
        <taxon>Eubacteriales</taxon>
        <taxon>Candidatus Stercoripulliclostridium</taxon>
    </lineage>
</organism>
<keyword evidence="3 6" id="KW-0812">Transmembrane</keyword>
<dbReference type="EMBL" id="JADINF010000042">
    <property type="protein sequence ID" value="MBO8423720.1"/>
    <property type="molecule type" value="Genomic_DNA"/>
</dbReference>
<dbReference type="EC" id="2.3.2.3" evidence="6"/>
<feature type="non-terminal residue" evidence="7">
    <location>
        <position position="1"/>
    </location>
</feature>
<feature type="transmembrane region" description="Helical" evidence="6">
    <location>
        <begin position="21"/>
        <end position="41"/>
    </location>
</feature>
<evidence type="ECO:0000256" key="6">
    <source>
        <dbReference type="RuleBase" id="RU363042"/>
    </source>
</evidence>
<comment type="similarity">
    <text evidence="6">Belongs to the LPG synthase family.</text>
</comment>
<evidence type="ECO:0000256" key="1">
    <source>
        <dbReference type="ARBA" id="ARBA00004651"/>
    </source>
</evidence>
<dbReference type="GO" id="GO:0050071">
    <property type="term" value="F:phosphatidylglycerol lysyltransferase activity"/>
    <property type="evidence" value="ECO:0007669"/>
    <property type="project" value="UniProtKB-EC"/>
</dbReference>
<sequence length="378" mass="41677">LTLPEVNEGKAKTKKDKKKKWISTLILVAFNVIAIAVVLWLELKDDAAAFVGIDDLGKQIGGNYYWLLIAVGAYAAHTLSDAFVYFTLIRQCGYGNRFGLALRVAILGKYYDNLTPWATGGQPFQMVYMAKASLDTPTACTLPFVKHTIRIFTLDAFVITLFAIYSDEISWVIKLGAALAIVFTSLLPIVVMFFSKKLNFTFKLTEKVVKLGVKMRLVKDYDKAVGKARDTVDSLAAAYKYLSYHKSTIVILAILSLIDLVAVGSYPYLIVRALGGEGSFWEIMSRSYFVTLSSGIIPTPGSSGASEGAFYSVFDGATPAGTLFWAVILYRVLVFYLPIFVGLVSQLIEGIMGRSHVKLVGKEVSWLKKKTINKNDAE</sequence>
<reference evidence="7" key="2">
    <citation type="journal article" date="2021" name="PeerJ">
        <title>Extensive microbial diversity within the chicken gut microbiome revealed by metagenomics and culture.</title>
        <authorList>
            <person name="Gilroy R."/>
            <person name="Ravi A."/>
            <person name="Getino M."/>
            <person name="Pursley I."/>
            <person name="Horton D.L."/>
            <person name="Alikhan N.F."/>
            <person name="Baker D."/>
            <person name="Gharbi K."/>
            <person name="Hall N."/>
            <person name="Watson M."/>
            <person name="Adriaenssens E.M."/>
            <person name="Foster-Nyarko E."/>
            <person name="Jarju S."/>
            <person name="Secka A."/>
            <person name="Antonio M."/>
            <person name="Oren A."/>
            <person name="Chaudhuri R.R."/>
            <person name="La Ragione R."/>
            <person name="Hildebrand F."/>
            <person name="Pallen M.J."/>
        </authorList>
    </citation>
    <scope>NUCLEOTIDE SEQUENCE</scope>
    <source>
        <strain evidence="7">517</strain>
    </source>
</reference>
<reference evidence="7" key="1">
    <citation type="submission" date="2020-10" db="EMBL/GenBank/DDBJ databases">
        <authorList>
            <person name="Gilroy R."/>
        </authorList>
    </citation>
    <scope>NUCLEOTIDE SEQUENCE</scope>
    <source>
        <strain evidence="7">517</strain>
    </source>
</reference>
<feature type="transmembrane region" description="Helical" evidence="6">
    <location>
        <begin position="64"/>
        <end position="88"/>
    </location>
</feature>
<evidence type="ECO:0000256" key="4">
    <source>
        <dbReference type="ARBA" id="ARBA00022989"/>
    </source>
</evidence>
<comment type="subcellular location">
    <subcellularLocation>
        <location evidence="1 6">Cell membrane</location>
        <topology evidence="1 6">Multi-pass membrane protein</topology>
    </subcellularLocation>
</comment>
<protein>
    <recommendedName>
        <fullName evidence="6">Phosphatidylglycerol lysyltransferase</fullName>
        <ecNumber evidence="6">2.3.2.3</ecNumber>
    </recommendedName>
    <alternativeName>
        <fullName evidence="6">Lysylphosphatidylglycerol synthase</fullName>
    </alternativeName>
</protein>
<keyword evidence="6" id="KW-0443">Lipid metabolism</keyword>
<dbReference type="InterPro" id="IPR022791">
    <property type="entry name" value="L-PG_synthase/AglD"/>
</dbReference>
<dbReference type="GO" id="GO:0006629">
    <property type="term" value="P:lipid metabolic process"/>
    <property type="evidence" value="ECO:0007669"/>
    <property type="project" value="UniProtKB-KW"/>
</dbReference>
<feature type="transmembrane region" description="Helical" evidence="6">
    <location>
        <begin position="148"/>
        <end position="165"/>
    </location>
</feature>
<evidence type="ECO:0000256" key="3">
    <source>
        <dbReference type="ARBA" id="ARBA00022692"/>
    </source>
</evidence>
<keyword evidence="6" id="KW-0808">Transferase</keyword>
<keyword evidence="5 6" id="KW-0472">Membrane</keyword>
<feature type="transmembrane region" description="Helical" evidence="6">
    <location>
        <begin position="171"/>
        <end position="194"/>
    </location>
</feature>
<evidence type="ECO:0000313" key="7">
    <source>
        <dbReference type="EMBL" id="MBO8423720.1"/>
    </source>
</evidence>
<feature type="transmembrane region" description="Helical" evidence="6">
    <location>
        <begin position="249"/>
        <end position="271"/>
    </location>
</feature>
<accession>A0A940DF72</accession>
<dbReference type="PANTHER" id="PTHR37693:SF1">
    <property type="entry name" value="INTEGRAL MEMBRANE PROTEIN"/>
    <property type="match status" value="1"/>
</dbReference>